<dbReference type="RefSeq" id="WP_257819605.1">
    <property type="nucleotide sequence ID" value="NZ_JABXYM010000001.1"/>
</dbReference>
<accession>A0A9Q4FXR7</accession>
<keyword evidence="2" id="KW-0732">Signal</keyword>
<reference evidence="3" key="1">
    <citation type="submission" date="2020-06" db="EMBL/GenBank/DDBJ databases">
        <title>Insight into the genomes of haloalkaliphilic bacilli from Kenyan soda lakes.</title>
        <authorList>
            <person name="Mwirichia R."/>
            <person name="Villamizar G.C."/>
            <person name="Poehlein A."/>
            <person name="Mugweru J."/>
            <person name="Kipnyargis A."/>
            <person name="Kiplimo D."/>
            <person name="Orwa P."/>
            <person name="Daniel R."/>
        </authorList>
    </citation>
    <scope>NUCLEOTIDE SEQUENCE</scope>
    <source>
        <strain evidence="3">B1096_S55</strain>
    </source>
</reference>
<comment type="caution">
    <text evidence="3">The sequence shown here is derived from an EMBL/GenBank/DDBJ whole genome shotgun (WGS) entry which is preliminary data.</text>
</comment>
<feature type="signal peptide" evidence="2">
    <location>
        <begin position="1"/>
        <end position="21"/>
    </location>
</feature>
<keyword evidence="4" id="KW-1185">Reference proteome</keyword>
<feature type="chain" id="PRO_5040441823" evidence="2">
    <location>
        <begin position="22"/>
        <end position="304"/>
    </location>
</feature>
<evidence type="ECO:0000313" key="4">
    <source>
        <dbReference type="Proteomes" id="UP001057753"/>
    </source>
</evidence>
<feature type="compositionally biased region" description="Polar residues" evidence="1">
    <location>
        <begin position="281"/>
        <end position="294"/>
    </location>
</feature>
<gene>
    <name evidence="3" type="ORF">HXA33_00285</name>
</gene>
<organism evidence="3 4">
    <name type="scientific">Salipaludibacillus agaradhaerens</name>
    <name type="common">Bacillus agaradhaerens</name>
    <dbReference type="NCBI Taxonomy" id="76935"/>
    <lineage>
        <taxon>Bacteria</taxon>
        <taxon>Bacillati</taxon>
        <taxon>Bacillota</taxon>
        <taxon>Bacilli</taxon>
        <taxon>Bacillales</taxon>
        <taxon>Bacillaceae</taxon>
    </lineage>
</organism>
<evidence type="ECO:0000313" key="3">
    <source>
        <dbReference type="EMBL" id="MCR6094984.1"/>
    </source>
</evidence>
<dbReference type="Proteomes" id="UP001057753">
    <property type="component" value="Unassembled WGS sequence"/>
</dbReference>
<proteinExistence type="predicted"/>
<dbReference type="Pfam" id="PF07901">
    <property type="entry name" value="DUF1672"/>
    <property type="match status" value="1"/>
</dbReference>
<protein>
    <submittedName>
        <fullName evidence="3">DUF1672 family protein</fullName>
    </submittedName>
</protein>
<name>A0A9Q4FXR7_SALAG</name>
<evidence type="ECO:0000256" key="2">
    <source>
        <dbReference type="SAM" id="SignalP"/>
    </source>
</evidence>
<dbReference type="AlphaFoldDB" id="A0A9Q4FXR7"/>
<dbReference type="PROSITE" id="PS51257">
    <property type="entry name" value="PROKAR_LIPOPROTEIN"/>
    <property type="match status" value="1"/>
</dbReference>
<dbReference type="EMBL" id="JABXYM010000001">
    <property type="protein sequence ID" value="MCR6094984.1"/>
    <property type="molecule type" value="Genomic_DNA"/>
</dbReference>
<dbReference type="InterPro" id="IPR012873">
    <property type="entry name" value="DUF1672"/>
</dbReference>
<feature type="region of interest" description="Disordered" evidence="1">
    <location>
        <begin position="281"/>
        <end position="304"/>
    </location>
</feature>
<sequence length="304" mass="34270">MKYLCLISFSVVFLLGGCVTMNDSNQLQDDQSEIEEVDDRYVNVTDYTGEGYDLPDGEATDPIANEKMTEIEKAVSTFFLKEYKTDVIVHNAVGNADGATVFVQSIGEPQFHTYAMIGIDIEKGDIKAENIWTETNQVEQAIFSGLLVMIMEEEFSELDTFISEIAATNPVVGLREEAINNVKATAYTTPYYFVQPLALRDEMTQMTSLYFDNPNISADELRQHFNKESYEAEKLIISISFFMEENEPDQALFDNIVDSFKDVEGVPRANYTLSLHDNKINKQSASGDQNNSLEISDIIKRRGD</sequence>
<evidence type="ECO:0000256" key="1">
    <source>
        <dbReference type="SAM" id="MobiDB-lite"/>
    </source>
</evidence>